<feature type="compositionally biased region" description="Basic residues" evidence="1">
    <location>
        <begin position="574"/>
        <end position="583"/>
    </location>
</feature>
<feature type="region of interest" description="Disordered" evidence="1">
    <location>
        <begin position="1"/>
        <end position="31"/>
    </location>
</feature>
<feature type="region of interest" description="Disordered" evidence="1">
    <location>
        <begin position="1118"/>
        <end position="1154"/>
    </location>
</feature>
<feature type="compositionally biased region" description="Pro residues" evidence="1">
    <location>
        <begin position="531"/>
        <end position="540"/>
    </location>
</feature>
<feature type="compositionally biased region" description="Low complexity" evidence="1">
    <location>
        <begin position="692"/>
        <end position="708"/>
    </location>
</feature>
<name>A0AAG5D472_ANOAO</name>
<proteinExistence type="predicted"/>
<feature type="compositionally biased region" description="Basic residues" evidence="1">
    <location>
        <begin position="989"/>
        <end position="1000"/>
    </location>
</feature>
<evidence type="ECO:0000256" key="1">
    <source>
        <dbReference type="SAM" id="MobiDB-lite"/>
    </source>
</evidence>
<evidence type="ECO:0000313" key="2">
    <source>
        <dbReference type="EnsemblMetazoa" id="ENSAATROPP005966"/>
    </source>
</evidence>
<accession>A0AAG5D472</accession>
<feature type="compositionally biased region" description="Low complexity" evidence="1">
    <location>
        <begin position="805"/>
        <end position="819"/>
    </location>
</feature>
<feature type="region of interest" description="Disordered" evidence="1">
    <location>
        <begin position="353"/>
        <end position="439"/>
    </location>
</feature>
<dbReference type="Proteomes" id="UP000075880">
    <property type="component" value="Unassembled WGS sequence"/>
</dbReference>
<sequence length="1530" mass="164659">MFGSKLRSWMENHIVRPRKKGNKNKTGSSGNNFGVLTAQNGYKSGTFTGDSTIGSPARRSEVSPIQNHTTSRRGWHSPNQDNVPISPKSDHFPIQHRVASNGQSNGGGAQYWMNTYAPAGNVAGQSSNHQHQQQQHALSSPKSISRNGSSYTLEPGPAVNVYYSKSVDSCADGGPMPYGMPEFDFHPASTGPSSVMTGASSISTTGNKNHGHLGPHSGIHFNGTGHGNYSTATSSSNELFEDLQSLDANHHHRIKRLHPATARISSSSSSSVGSGNQHHLANNNFGSAGNNNNNHMLNGALAHYGTPNGHHHHHPQHPASHLSNQGSVATNGAENKHGKLLHHQQYGGALYYDQQQQHQQQQQQQHLQHHGINNNPAYSPNSSPSVTSVNGGEGGACGSKTTIGPQPPRPAGTSSPLPRNRIINGNNNNNNNNVHFDVPSKGGSLTATFASKFHKLTGARTGTSAADGGSKLNHVNNNSNPPSHTHGVPAETHQPTNNGPYHQHQYQINNVTTHLHPPAQPLPPGKHQHQTPPPPPPSLPPAQSSSSSSSPSPSQPPTNTATGHHLQHPSATHGPHHHHHAHGTHPMGHTLSSPESAYSTGYSTDGTSPGGCSYTPEYYINIRTGTHYFPKGTTLPGSLHGRGSAVLDRTGALPATSHGENGAKFKCALNRIEEKHVEFCVDAEKHVAAPGALASSSAPTTSTTNLSSFKPATGSAGASVLSQPQQPSTAGQQPSSAPPSLSQPTTQPPNAVAMSPIMQKNLGMQHYRSIESPSPRQRCRIRTNPWLTTADGVLASNCLKRTEQDSGSTSSGIKSSSGTDDNKNDNMKPNALSDTDSSSSTEKIVNKKILTPKSLKKACDIARLDSKSAPVTIGSNQDSDEDATLNEMMGKFDESYHYEKETDILSCSDSDPTDCPTDIDTGQDAGDECDTDDLLDLDFIDTGSVQEVPDKEIYRHTASCSIHQFPERIPSCKQRSLRSKRSSENGGGSRRRKKLVRTRKKPLDGSTSGAASMGVGGDPSAVGGRGCRSLGGTPVSLRRNQQDPESRTPAKSSPLTNRCNSLTFTEVYSLHSRILAISESEKALLKADLEADVKYKQLIHEAESILFSMKSNSSICIKELTGGPPPLPPRDPQPPPPPPPAKEPTTIASPSRRVCNPPANKRVEMLRNCEADLRRELAKTCSQKCPEAAELNPAEGVIVNKRLEVLRYETSCSMSAPNSPKNTRVLLPRKTHVSNFMHHQARPAREPCTPDSLANDLKQSANLASTPPPPPPRLVSKSPTIMRRRFRSQSPHLNIESDSDSDDVSRNLDCKSNAKPQRSGGNKENLVKHAQAAGLRTPPPPPPRRDIAGKQMNNFRHTIHGPAGAMGNGEVANNGHEESVHANGHGGMHKSPLISFRSVDIGSPVTDDSYCPQSEPLKRKIYTCSSAYEKIQRSLDQDPELSKKALLERISLLRRERRSKSPRREHEVSSPVKTLPYTGRQLASEMQDFKKSGTSDADTKQQLIMDTLAEIKRSLEDQSVELNELNDSDN</sequence>
<feature type="region of interest" description="Disordered" evidence="1">
    <location>
        <begin position="49"/>
        <end position="91"/>
    </location>
</feature>
<feature type="compositionally biased region" description="Low complexity" evidence="1">
    <location>
        <begin position="419"/>
        <end position="433"/>
    </location>
</feature>
<feature type="compositionally biased region" description="Low complexity" evidence="1">
    <location>
        <begin position="473"/>
        <end position="484"/>
    </location>
</feature>
<feature type="region of interest" description="Disordered" evidence="1">
    <location>
        <begin position="1457"/>
        <end position="1501"/>
    </location>
</feature>
<feature type="compositionally biased region" description="Pro residues" evidence="1">
    <location>
        <begin position="1123"/>
        <end position="1142"/>
    </location>
</feature>
<protein>
    <submittedName>
        <fullName evidence="2">Uncharacterized protein</fullName>
    </submittedName>
</protein>
<feature type="region of interest" description="Disordered" evidence="1">
    <location>
        <begin position="262"/>
        <end position="333"/>
    </location>
</feature>
<feature type="compositionally biased region" description="Polar residues" evidence="1">
    <location>
        <begin position="591"/>
        <end position="607"/>
    </location>
</feature>
<feature type="compositionally biased region" description="Low complexity" evidence="1">
    <location>
        <begin position="354"/>
        <end position="366"/>
    </location>
</feature>
<feature type="region of interest" description="Disordered" evidence="1">
    <location>
        <begin position="801"/>
        <end position="845"/>
    </location>
</feature>
<feature type="region of interest" description="Disordered" evidence="1">
    <location>
        <begin position="971"/>
        <end position="1057"/>
    </location>
</feature>
<feature type="region of interest" description="Disordered" evidence="1">
    <location>
        <begin position="692"/>
        <end position="752"/>
    </location>
</feature>
<feature type="compositionally biased region" description="Low complexity" evidence="1">
    <location>
        <begin position="373"/>
        <end position="390"/>
    </location>
</feature>
<feature type="compositionally biased region" description="Polar residues" evidence="1">
    <location>
        <begin position="137"/>
        <end position="151"/>
    </location>
</feature>
<dbReference type="EnsemblMetazoa" id="ENSAATROPT006621">
    <property type="protein sequence ID" value="ENSAATROPP005966"/>
    <property type="gene ID" value="ENSAATROPG005385"/>
</dbReference>
<keyword evidence="3" id="KW-1185">Reference proteome</keyword>
<feature type="region of interest" description="Disordered" evidence="1">
    <location>
        <begin position="1260"/>
        <end position="1325"/>
    </location>
</feature>
<feature type="compositionally biased region" description="Low complexity" evidence="1">
    <location>
        <begin position="280"/>
        <end position="302"/>
    </location>
</feature>
<feature type="compositionally biased region" description="Polar residues" evidence="1">
    <location>
        <begin position="321"/>
        <end position="333"/>
    </location>
</feature>
<feature type="compositionally biased region" description="Low complexity" evidence="1">
    <location>
        <begin position="541"/>
        <end position="552"/>
    </location>
</feature>
<feature type="compositionally biased region" description="Polar residues" evidence="1">
    <location>
        <begin position="493"/>
        <end position="513"/>
    </location>
</feature>
<reference evidence="2" key="1">
    <citation type="submission" date="2024-04" db="UniProtKB">
        <authorList>
            <consortium name="EnsemblMetazoa"/>
        </authorList>
    </citation>
    <scope>IDENTIFICATION</scope>
    <source>
        <strain evidence="2">EBRO</strain>
    </source>
</reference>
<feature type="compositionally biased region" description="Low complexity" evidence="1">
    <location>
        <begin position="722"/>
        <end position="749"/>
    </location>
</feature>
<feature type="region of interest" description="Disordered" evidence="1">
    <location>
        <begin position="460"/>
        <end position="608"/>
    </location>
</feature>
<feature type="compositionally biased region" description="Basic and acidic residues" evidence="1">
    <location>
        <begin position="1487"/>
        <end position="1499"/>
    </location>
</feature>
<evidence type="ECO:0000313" key="3">
    <source>
        <dbReference type="Proteomes" id="UP000075880"/>
    </source>
</evidence>
<organism evidence="2 3">
    <name type="scientific">Anopheles atroparvus</name>
    <name type="common">European mosquito</name>
    <dbReference type="NCBI Taxonomy" id="41427"/>
    <lineage>
        <taxon>Eukaryota</taxon>
        <taxon>Metazoa</taxon>
        <taxon>Ecdysozoa</taxon>
        <taxon>Arthropoda</taxon>
        <taxon>Hexapoda</taxon>
        <taxon>Insecta</taxon>
        <taxon>Pterygota</taxon>
        <taxon>Neoptera</taxon>
        <taxon>Endopterygota</taxon>
        <taxon>Diptera</taxon>
        <taxon>Nematocera</taxon>
        <taxon>Culicoidea</taxon>
        <taxon>Culicidae</taxon>
        <taxon>Anophelinae</taxon>
        <taxon>Anopheles</taxon>
    </lineage>
</organism>
<feature type="region of interest" description="Disordered" evidence="1">
    <location>
        <begin position="122"/>
        <end position="151"/>
    </location>
</feature>
<feature type="compositionally biased region" description="Polar residues" evidence="1">
    <location>
        <begin position="832"/>
        <end position="843"/>
    </location>
</feature>